<gene>
    <name evidence="1" type="ORF">LCGC14_2900620</name>
</gene>
<dbReference type="AlphaFoldDB" id="A0A0F9A2C9"/>
<protein>
    <submittedName>
        <fullName evidence="1">Uncharacterized protein</fullName>
    </submittedName>
</protein>
<comment type="caution">
    <text evidence="1">The sequence shown here is derived from an EMBL/GenBank/DDBJ whole genome shotgun (WGS) entry which is preliminary data.</text>
</comment>
<name>A0A0F9A2C9_9ZZZZ</name>
<accession>A0A0F9A2C9</accession>
<evidence type="ECO:0000313" key="1">
    <source>
        <dbReference type="EMBL" id="KKK72764.1"/>
    </source>
</evidence>
<reference evidence="1" key="1">
    <citation type="journal article" date="2015" name="Nature">
        <title>Complex archaea that bridge the gap between prokaryotes and eukaryotes.</title>
        <authorList>
            <person name="Spang A."/>
            <person name="Saw J.H."/>
            <person name="Jorgensen S.L."/>
            <person name="Zaremba-Niedzwiedzka K."/>
            <person name="Martijn J."/>
            <person name="Lind A.E."/>
            <person name="van Eijk R."/>
            <person name="Schleper C."/>
            <person name="Guy L."/>
            <person name="Ettema T.J."/>
        </authorList>
    </citation>
    <scope>NUCLEOTIDE SEQUENCE</scope>
</reference>
<proteinExistence type="predicted"/>
<feature type="non-terminal residue" evidence="1">
    <location>
        <position position="1"/>
    </location>
</feature>
<organism evidence="1">
    <name type="scientific">marine sediment metagenome</name>
    <dbReference type="NCBI Taxonomy" id="412755"/>
    <lineage>
        <taxon>unclassified sequences</taxon>
        <taxon>metagenomes</taxon>
        <taxon>ecological metagenomes</taxon>
    </lineage>
</organism>
<dbReference type="EMBL" id="LAZR01057094">
    <property type="protein sequence ID" value="KKK72764.1"/>
    <property type="molecule type" value="Genomic_DNA"/>
</dbReference>
<sequence>YWACLVKGPLSTERFQLVALEVRETPNSVVMFKLDGGSR</sequence>